<name>A0A1D2VAN2_9ASCO</name>
<comment type="catalytic activity">
    <reaction evidence="10">
        <text>(R)-lactate + 2 Fe(III)-[cytochrome c] = 2 Fe(II)-[cytochrome c] + pyruvate + 2 H(+)</text>
        <dbReference type="Rhea" id="RHEA:13521"/>
        <dbReference type="Rhea" id="RHEA-COMP:10350"/>
        <dbReference type="Rhea" id="RHEA-COMP:14399"/>
        <dbReference type="ChEBI" id="CHEBI:15361"/>
        <dbReference type="ChEBI" id="CHEBI:15378"/>
        <dbReference type="ChEBI" id="CHEBI:16004"/>
        <dbReference type="ChEBI" id="CHEBI:29033"/>
        <dbReference type="ChEBI" id="CHEBI:29034"/>
        <dbReference type="EC" id="1.1.2.4"/>
    </reaction>
</comment>
<keyword evidence="14" id="KW-1185">Reference proteome</keyword>
<evidence type="ECO:0000256" key="9">
    <source>
        <dbReference type="ARBA" id="ARBA00038897"/>
    </source>
</evidence>
<evidence type="ECO:0000256" key="8">
    <source>
        <dbReference type="ARBA" id="ARBA00023128"/>
    </source>
</evidence>
<dbReference type="PANTHER" id="PTHR11748">
    <property type="entry name" value="D-LACTATE DEHYDROGENASE"/>
    <property type="match status" value="1"/>
</dbReference>
<evidence type="ECO:0000256" key="4">
    <source>
        <dbReference type="ARBA" id="ARBA00022630"/>
    </source>
</evidence>
<evidence type="ECO:0000256" key="1">
    <source>
        <dbReference type="ARBA" id="ARBA00001974"/>
    </source>
</evidence>
<dbReference type="Gene3D" id="3.30.70.2190">
    <property type="match status" value="1"/>
</dbReference>
<dbReference type="InterPro" id="IPR036318">
    <property type="entry name" value="FAD-bd_PCMH-like_sf"/>
</dbReference>
<reference evidence="14" key="1">
    <citation type="submission" date="2016-05" db="EMBL/GenBank/DDBJ databases">
        <title>Comparative genomics of biotechnologically important yeasts.</title>
        <authorList>
            <consortium name="DOE Joint Genome Institute"/>
            <person name="Riley R."/>
            <person name="Haridas S."/>
            <person name="Wolfe K.H."/>
            <person name="Lopes M.R."/>
            <person name="Hittinger C.T."/>
            <person name="Goker M."/>
            <person name="Salamov A."/>
            <person name="Wisecaver J."/>
            <person name="Long T.M."/>
            <person name="Aerts A.L."/>
            <person name="Barry K."/>
            <person name="Choi C."/>
            <person name="Clum A."/>
            <person name="Coughlan A.Y."/>
            <person name="Deshpande S."/>
            <person name="Douglass A.P."/>
            <person name="Hanson S.J."/>
            <person name="Klenk H.-P."/>
            <person name="Labutti K."/>
            <person name="Lapidus A."/>
            <person name="Lindquist E."/>
            <person name="Lipzen A."/>
            <person name="Meier-Kolthoff J.P."/>
            <person name="Ohm R.A."/>
            <person name="Otillar R.P."/>
            <person name="Pangilinan J."/>
            <person name="Peng Y."/>
            <person name="Rokas A."/>
            <person name="Rosa C.A."/>
            <person name="Scheuner C."/>
            <person name="Sibirny A.A."/>
            <person name="Slot J.C."/>
            <person name="Stielow J.B."/>
            <person name="Sun H."/>
            <person name="Kurtzman C.P."/>
            <person name="Blackwell M."/>
            <person name="Grigoriev I.V."/>
            <person name="Jeffries T.W."/>
        </authorList>
    </citation>
    <scope>NUCLEOTIDE SEQUENCE [LARGE SCALE GENOMIC DNA]</scope>
    <source>
        <strain evidence="14">DSM 1968</strain>
    </source>
</reference>
<keyword evidence="7" id="KW-0560">Oxidoreductase</keyword>
<dbReference type="GeneID" id="30967620"/>
<evidence type="ECO:0000259" key="12">
    <source>
        <dbReference type="PROSITE" id="PS51387"/>
    </source>
</evidence>
<evidence type="ECO:0000256" key="3">
    <source>
        <dbReference type="ARBA" id="ARBA00008000"/>
    </source>
</evidence>
<dbReference type="Gene3D" id="3.30.465.10">
    <property type="match status" value="2"/>
</dbReference>
<evidence type="ECO:0000256" key="5">
    <source>
        <dbReference type="ARBA" id="ARBA00022827"/>
    </source>
</evidence>
<dbReference type="EMBL" id="KV454490">
    <property type="protein sequence ID" value="ODV58738.1"/>
    <property type="molecule type" value="Genomic_DNA"/>
</dbReference>
<evidence type="ECO:0000256" key="7">
    <source>
        <dbReference type="ARBA" id="ARBA00023002"/>
    </source>
</evidence>
<dbReference type="PROSITE" id="PS51387">
    <property type="entry name" value="FAD_PCMH"/>
    <property type="match status" value="1"/>
</dbReference>
<sequence>MFSHNARTLGFTFSRSINHFNRFYSNKTLKLAVKTHSNKNSENNSGKKKDFGFSDTFKIVSTVLLSTLLSASVTTYYYEDRFQNFKNFESNSVTKLNDLTTSQYGSKQDFDNAIAEIKQFIPEDNISQSPSEISTHSDNYWNSHHPTEDQFPKIVIYPESTEDVSKLLKISNKHNIPIVPYSGGTSLEGHFINTRNGIVIDLNRMNKIIKLNENDLDVVVQPGLGWQDLDEYLKPKNLLFGPDPGPGAEIGGMIGTSCSGTNAYRYGYNLTSLFIGSEGTLGIITEATLKLHNRPVNETVAVVSFDELNDATNTVQQILQNNIQLNAIELLDDEMMKCLNSSEATSKKWLEKPTILLKIVDPSIDDEKNLKNSKLISKVKNICQSNSSINFEFAKNEDEKTELWSARKNILWSSIDNGRRLLNNPNAAVCTTDVAVPITNLSEIIKEIKVKFELPKYKSRIYSTIVGHVGDGNFHTILIFDDTNKEDKLLIKELIDYMTQRAIDLDGTCTGEHGVGFGKRTFLYNELGEDAISLMRRIKLSLDPKRLLNPDKIFKIDPKDKDE</sequence>
<dbReference type="Pfam" id="PF02913">
    <property type="entry name" value="FAD-oxidase_C"/>
    <property type="match status" value="1"/>
</dbReference>
<dbReference type="Gene3D" id="3.30.70.2740">
    <property type="match status" value="1"/>
</dbReference>
<evidence type="ECO:0000313" key="13">
    <source>
        <dbReference type="EMBL" id="ODV58738.1"/>
    </source>
</evidence>
<comment type="subcellular location">
    <subcellularLocation>
        <location evidence="2">Mitochondrion</location>
    </subcellularLocation>
</comment>
<organism evidence="13 14">
    <name type="scientific">Ascoidea rubescens DSM 1968</name>
    <dbReference type="NCBI Taxonomy" id="1344418"/>
    <lineage>
        <taxon>Eukaryota</taxon>
        <taxon>Fungi</taxon>
        <taxon>Dikarya</taxon>
        <taxon>Ascomycota</taxon>
        <taxon>Saccharomycotina</taxon>
        <taxon>Saccharomycetes</taxon>
        <taxon>Ascoideaceae</taxon>
        <taxon>Ascoidea</taxon>
    </lineage>
</organism>
<dbReference type="FunFam" id="1.10.45.10:FF:000001">
    <property type="entry name" value="D-lactate dehydrogenase mitochondrial"/>
    <property type="match status" value="1"/>
</dbReference>
<keyword evidence="4" id="KW-0285">Flavoprotein</keyword>
<dbReference type="FunFam" id="3.30.70.2740:FF:000001">
    <property type="entry name" value="D-lactate dehydrogenase mitochondrial"/>
    <property type="match status" value="1"/>
</dbReference>
<comment type="cofactor">
    <cofactor evidence="1">
        <name>FAD</name>
        <dbReference type="ChEBI" id="CHEBI:57692"/>
    </cofactor>
</comment>
<gene>
    <name evidence="13" type="ORF">ASCRUDRAFT_77736</name>
</gene>
<dbReference type="Proteomes" id="UP000095038">
    <property type="component" value="Unassembled WGS sequence"/>
</dbReference>
<dbReference type="EC" id="1.1.2.4" evidence="9"/>
<keyword evidence="8" id="KW-0496">Mitochondrion</keyword>
<dbReference type="STRING" id="1344418.A0A1D2VAN2"/>
<dbReference type="OrthoDB" id="7786253at2759"/>
<evidence type="ECO:0000256" key="2">
    <source>
        <dbReference type="ARBA" id="ARBA00004173"/>
    </source>
</evidence>
<evidence type="ECO:0000256" key="11">
    <source>
        <dbReference type="ARBA" id="ARBA00083446"/>
    </source>
</evidence>
<dbReference type="InterPro" id="IPR016169">
    <property type="entry name" value="FAD-bd_PCMH_sub2"/>
</dbReference>
<dbReference type="GO" id="GO:1903457">
    <property type="term" value="P:lactate catabolic process"/>
    <property type="evidence" value="ECO:0007669"/>
    <property type="project" value="TreeGrafter"/>
</dbReference>
<dbReference type="GO" id="GO:0004458">
    <property type="term" value="F:D-lactate dehydrogenase (cytochrome) activity"/>
    <property type="evidence" value="ECO:0007669"/>
    <property type="project" value="UniProtKB-EC"/>
</dbReference>
<protein>
    <recommendedName>
        <fullName evidence="9">D-lactate dehydrogenase (cytochrome)</fullName>
        <ecNumber evidence="9">1.1.2.4</ecNumber>
    </recommendedName>
    <alternativeName>
        <fullName evidence="11">D-lactate ferricytochrome C oxidoreductase</fullName>
    </alternativeName>
</protein>
<dbReference type="SUPFAM" id="SSF55103">
    <property type="entry name" value="FAD-linked oxidases, C-terminal domain"/>
    <property type="match status" value="1"/>
</dbReference>
<dbReference type="GO" id="GO:0008720">
    <property type="term" value="F:D-lactate dehydrogenase (NAD+) activity"/>
    <property type="evidence" value="ECO:0007669"/>
    <property type="project" value="TreeGrafter"/>
</dbReference>
<dbReference type="InterPro" id="IPR016171">
    <property type="entry name" value="Vanillyl_alc_oxidase_C-sub2"/>
</dbReference>
<dbReference type="PANTHER" id="PTHR11748:SF111">
    <property type="entry name" value="D-LACTATE DEHYDROGENASE, MITOCHONDRIAL-RELATED"/>
    <property type="match status" value="1"/>
</dbReference>
<dbReference type="AlphaFoldDB" id="A0A1D2VAN2"/>
<accession>A0A1D2VAN2</accession>
<dbReference type="GO" id="GO:0005739">
    <property type="term" value="C:mitochondrion"/>
    <property type="evidence" value="ECO:0007669"/>
    <property type="project" value="UniProtKB-SubCell"/>
</dbReference>
<feature type="domain" description="FAD-binding PCMH-type" evidence="12">
    <location>
        <begin position="148"/>
        <end position="328"/>
    </location>
</feature>
<dbReference type="InterPro" id="IPR004113">
    <property type="entry name" value="FAD-bd_oxidored_4_C"/>
</dbReference>
<evidence type="ECO:0000313" key="14">
    <source>
        <dbReference type="Proteomes" id="UP000095038"/>
    </source>
</evidence>
<evidence type="ECO:0000256" key="6">
    <source>
        <dbReference type="ARBA" id="ARBA00022946"/>
    </source>
</evidence>
<dbReference type="GO" id="GO:0071949">
    <property type="term" value="F:FAD binding"/>
    <property type="evidence" value="ECO:0007669"/>
    <property type="project" value="InterPro"/>
</dbReference>
<dbReference type="InterPro" id="IPR016166">
    <property type="entry name" value="FAD-bd_PCMH"/>
</dbReference>
<dbReference type="InterPro" id="IPR016164">
    <property type="entry name" value="FAD-linked_Oxase-like_C"/>
</dbReference>
<dbReference type="Gene3D" id="1.10.45.10">
    <property type="entry name" value="Vanillyl-alcohol Oxidase, Chain A, domain 4"/>
    <property type="match status" value="1"/>
</dbReference>
<dbReference type="InterPro" id="IPR006094">
    <property type="entry name" value="Oxid_FAD_bind_N"/>
</dbReference>
<keyword evidence="5" id="KW-0274">FAD</keyword>
<keyword evidence="6" id="KW-0809">Transit peptide</keyword>
<evidence type="ECO:0000256" key="10">
    <source>
        <dbReference type="ARBA" id="ARBA00051436"/>
    </source>
</evidence>
<comment type="similarity">
    <text evidence="3">Belongs to the FAD-binding oxidoreductase/transferase type 4 family.</text>
</comment>
<dbReference type="SUPFAM" id="SSF56176">
    <property type="entry name" value="FAD-binding/transporter-associated domain-like"/>
    <property type="match status" value="1"/>
</dbReference>
<proteinExistence type="inferred from homology"/>
<dbReference type="InParanoid" id="A0A1D2VAN2"/>
<dbReference type="Pfam" id="PF01565">
    <property type="entry name" value="FAD_binding_4"/>
    <property type="match status" value="1"/>
</dbReference>
<dbReference type="RefSeq" id="XP_020045045.1">
    <property type="nucleotide sequence ID" value="XM_020193984.1"/>
</dbReference>